<dbReference type="SUPFAM" id="SSF81624">
    <property type="entry name" value="N-terminal domain of MutM-like DNA repair proteins"/>
    <property type="match status" value="1"/>
</dbReference>
<keyword evidence="5 14" id="KW-0863">Zinc-finger</keyword>
<evidence type="ECO:0000256" key="15">
    <source>
        <dbReference type="SAM" id="MobiDB-lite"/>
    </source>
</evidence>
<dbReference type="PANTHER" id="PTHR42697:SF1">
    <property type="entry name" value="ENDONUCLEASE 8"/>
    <property type="match status" value="1"/>
</dbReference>
<keyword evidence="8" id="KW-0238">DNA-binding</keyword>
<dbReference type="SMART" id="SM00898">
    <property type="entry name" value="Fapy_DNA_glyco"/>
    <property type="match status" value="1"/>
</dbReference>
<keyword evidence="9" id="KW-0234">DNA repair</keyword>
<dbReference type="PROSITE" id="PS01242">
    <property type="entry name" value="ZF_FPG_1"/>
    <property type="match status" value="1"/>
</dbReference>
<comment type="caution">
    <text evidence="18">The sequence shown here is derived from an EMBL/GenBank/DDBJ whole genome shotgun (WGS) entry which is preliminary data.</text>
</comment>
<evidence type="ECO:0000256" key="9">
    <source>
        <dbReference type="ARBA" id="ARBA00023204"/>
    </source>
</evidence>
<keyword evidence="11" id="KW-0511">Multifunctional enzyme</keyword>
<dbReference type="InterPro" id="IPR010979">
    <property type="entry name" value="Ribosomal_uS13-like_H2TH"/>
</dbReference>
<organism evidence="18 19">
    <name type="scientific">Pengzhenrongella frigida</name>
    <dbReference type="NCBI Taxonomy" id="1259133"/>
    <lineage>
        <taxon>Bacteria</taxon>
        <taxon>Bacillati</taxon>
        <taxon>Actinomycetota</taxon>
        <taxon>Actinomycetes</taxon>
        <taxon>Micrococcales</taxon>
        <taxon>Pengzhenrongella</taxon>
    </lineage>
</organism>
<dbReference type="PROSITE" id="PS51066">
    <property type="entry name" value="ZF_FPG_2"/>
    <property type="match status" value="1"/>
</dbReference>
<dbReference type="GO" id="GO:0008270">
    <property type="term" value="F:zinc ion binding"/>
    <property type="evidence" value="ECO:0007669"/>
    <property type="project" value="UniProtKB-KW"/>
</dbReference>
<dbReference type="GO" id="GO:0006284">
    <property type="term" value="P:base-excision repair"/>
    <property type="evidence" value="ECO:0007669"/>
    <property type="project" value="InterPro"/>
</dbReference>
<dbReference type="EMBL" id="SDWW01000005">
    <property type="protein sequence ID" value="RYV52439.1"/>
    <property type="molecule type" value="Genomic_DNA"/>
</dbReference>
<dbReference type="InterPro" id="IPR015887">
    <property type="entry name" value="DNA_glyclase_Znf_dom_DNA_BS"/>
</dbReference>
<gene>
    <name evidence="18" type="ORF">EUA98_02975</name>
</gene>
<dbReference type="GO" id="GO:0140078">
    <property type="term" value="F:class I DNA-(apurinic or apyrimidinic site) endonuclease activity"/>
    <property type="evidence" value="ECO:0007669"/>
    <property type="project" value="UniProtKB-EC"/>
</dbReference>
<dbReference type="GO" id="GO:0000703">
    <property type="term" value="F:oxidized pyrimidine nucleobase lesion DNA N-glycosylase activity"/>
    <property type="evidence" value="ECO:0007669"/>
    <property type="project" value="TreeGrafter"/>
</dbReference>
<dbReference type="InterPro" id="IPR035937">
    <property type="entry name" value="FPG_N"/>
</dbReference>
<proteinExistence type="inferred from homology"/>
<dbReference type="InterPro" id="IPR000214">
    <property type="entry name" value="Znf_DNA_glyclase/AP_lyase"/>
</dbReference>
<keyword evidence="3" id="KW-0479">Metal-binding</keyword>
<evidence type="ECO:0000256" key="10">
    <source>
        <dbReference type="ARBA" id="ARBA00023239"/>
    </source>
</evidence>
<evidence type="ECO:0000256" key="7">
    <source>
        <dbReference type="ARBA" id="ARBA00022833"/>
    </source>
</evidence>
<feature type="domain" description="FPG-type" evidence="16">
    <location>
        <begin position="225"/>
        <end position="263"/>
    </location>
</feature>
<keyword evidence="12" id="KW-0326">Glycosidase</keyword>
<feature type="compositionally biased region" description="Low complexity" evidence="15">
    <location>
        <begin position="212"/>
        <end position="224"/>
    </location>
</feature>
<dbReference type="OrthoDB" id="9800855at2"/>
<evidence type="ECO:0000256" key="11">
    <source>
        <dbReference type="ARBA" id="ARBA00023268"/>
    </source>
</evidence>
<dbReference type="EC" id="4.2.99.18" evidence="2"/>
<comment type="catalytic activity">
    <reaction evidence="13">
        <text>2'-deoxyribonucleotide-(2'-deoxyribose 5'-phosphate)-2'-deoxyribonucleotide-DNA = a 3'-end 2'-deoxyribonucleotide-(2,3-dehydro-2,3-deoxyribose 5'-phosphate)-DNA + a 5'-end 5'-phospho-2'-deoxyribonucleoside-DNA + H(+)</text>
        <dbReference type="Rhea" id="RHEA:66592"/>
        <dbReference type="Rhea" id="RHEA-COMP:13180"/>
        <dbReference type="Rhea" id="RHEA-COMP:16897"/>
        <dbReference type="Rhea" id="RHEA-COMP:17067"/>
        <dbReference type="ChEBI" id="CHEBI:15378"/>
        <dbReference type="ChEBI" id="CHEBI:136412"/>
        <dbReference type="ChEBI" id="CHEBI:157695"/>
        <dbReference type="ChEBI" id="CHEBI:167181"/>
        <dbReference type="EC" id="4.2.99.18"/>
    </reaction>
</comment>
<evidence type="ECO:0000256" key="4">
    <source>
        <dbReference type="ARBA" id="ARBA00022763"/>
    </source>
</evidence>
<evidence type="ECO:0000313" key="19">
    <source>
        <dbReference type="Proteomes" id="UP000293764"/>
    </source>
</evidence>
<evidence type="ECO:0000256" key="8">
    <source>
        <dbReference type="ARBA" id="ARBA00023125"/>
    </source>
</evidence>
<accession>A0A4Q5N2P4</accession>
<dbReference type="SUPFAM" id="SSF46946">
    <property type="entry name" value="S13-like H2TH domain"/>
    <property type="match status" value="1"/>
</dbReference>
<dbReference type="SUPFAM" id="SSF57716">
    <property type="entry name" value="Glucocorticoid receptor-like (DNA-binding domain)"/>
    <property type="match status" value="1"/>
</dbReference>
<dbReference type="RefSeq" id="WP_130101179.1">
    <property type="nucleotide sequence ID" value="NZ_SDWW01000005.1"/>
</dbReference>
<evidence type="ECO:0000256" key="14">
    <source>
        <dbReference type="PROSITE-ProRule" id="PRU00391"/>
    </source>
</evidence>
<dbReference type="Proteomes" id="UP000293764">
    <property type="component" value="Unassembled WGS sequence"/>
</dbReference>
<comment type="similarity">
    <text evidence="1">Belongs to the FPG family.</text>
</comment>
<evidence type="ECO:0000256" key="3">
    <source>
        <dbReference type="ARBA" id="ARBA00022723"/>
    </source>
</evidence>
<evidence type="ECO:0000259" key="16">
    <source>
        <dbReference type="PROSITE" id="PS51066"/>
    </source>
</evidence>
<dbReference type="Gene3D" id="3.20.190.10">
    <property type="entry name" value="MutM-like, N-terminal"/>
    <property type="match status" value="1"/>
</dbReference>
<feature type="region of interest" description="Disordered" evidence="15">
    <location>
        <begin position="210"/>
        <end position="230"/>
    </location>
</feature>
<dbReference type="GO" id="GO:0003684">
    <property type="term" value="F:damaged DNA binding"/>
    <property type="evidence" value="ECO:0007669"/>
    <property type="project" value="InterPro"/>
</dbReference>
<dbReference type="InterPro" id="IPR015886">
    <property type="entry name" value="H2TH_FPG"/>
</dbReference>
<evidence type="ECO:0000256" key="6">
    <source>
        <dbReference type="ARBA" id="ARBA00022801"/>
    </source>
</evidence>
<keyword evidence="7" id="KW-0862">Zinc</keyword>
<dbReference type="Gene3D" id="1.10.8.50">
    <property type="match status" value="1"/>
</dbReference>
<keyword evidence="6" id="KW-0378">Hydrolase</keyword>
<dbReference type="AlphaFoldDB" id="A0A4Q5N2P4"/>
<evidence type="ECO:0000256" key="1">
    <source>
        <dbReference type="ARBA" id="ARBA00009409"/>
    </source>
</evidence>
<keyword evidence="19" id="KW-1185">Reference proteome</keyword>
<dbReference type="InterPro" id="IPR012319">
    <property type="entry name" value="FPG_cat"/>
</dbReference>
<dbReference type="SMART" id="SM01232">
    <property type="entry name" value="H2TH"/>
    <property type="match status" value="1"/>
</dbReference>
<evidence type="ECO:0000256" key="5">
    <source>
        <dbReference type="ARBA" id="ARBA00022771"/>
    </source>
</evidence>
<sequence length="267" mass="28918">MPEGDILRRTAVRLDQGIAGRVLTRAELRWPTAAEVVLVGRTVLGTVSYGKHLLTRFDDGRTLHTHLRMEGSWALARTGAPAAAARGPFVRVVLGEQTWTAVGTRIGMLDVVATRDEHDLIGHLGPDLLAPDFPTSGLAEALARIAVRGGAPIAEVLLDQRVAAGIGTIYTAESLFARRLWPWTPVDRIDDLGAILLTARALMARSVEARSPTATGDTTPGRTTMVHGRGRAPCRRCGTRIRVGRAFQPPVDRPVYYCPTCQPRVAR</sequence>
<evidence type="ECO:0000256" key="12">
    <source>
        <dbReference type="ARBA" id="ARBA00023295"/>
    </source>
</evidence>
<evidence type="ECO:0000256" key="2">
    <source>
        <dbReference type="ARBA" id="ARBA00012720"/>
    </source>
</evidence>
<protein>
    <recommendedName>
        <fullName evidence="2">DNA-(apurinic or apyrimidinic site) lyase</fullName>
        <ecNumber evidence="2">4.2.99.18</ecNumber>
    </recommendedName>
</protein>
<dbReference type="InterPro" id="IPR044090">
    <property type="entry name" value="Nei2_N"/>
</dbReference>
<dbReference type="PROSITE" id="PS51068">
    <property type="entry name" value="FPG_CAT"/>
    <property type="match status" value="1"/>
</dbReference>
<evidence type="ECO:0000313" key="18">
    <source>
        <dbReference type="EMBL" id="RYV52439.1"/>
    </source>
</evidence>
<evidence type="ECO:0000256" key="13">
    <source>
        <dbReference type="ARBA" id="ARBA00044632"/>
    </source>
</evidence>
<evidence type="ECO:0000259" key="17">
    <source>
        <dbReference type="PROSITE" id="PS51068"/>
    </source>
</evidence>
<dbReference type="PANTHER" id="PTHR42697">
    <property type="entry name" value="ENDONUCLEASE 8"/>
    <property type="match status" value="1"/>
</dbReference>
<dbReference type="Pfam" id="PF06831">
    <property type="entry name" value="H2TH"/>
    <property type="match status" value="1"/>
</dbReference>
<name>A0A4Q5N2P4_9MICO</name>
<keyword evidence="4" id="KW-0227">DNA damage</keyword>
<dbReference type="Pfam" id="PF01149">
    <property type="entry name" value="Fapy_DNA_glyco"/>
    <property type="match status" value="1"/>
</dbReference>
<feature type="domain" description="Formamidopyrimidine-DNA glycosylase catalytic" evidence="17">
    <location>
        <begin position="2"/>
        <end position="137"/>
    </location>
</feature>
<dbReference type="CDD" id="cd08971">
    <property type="entry name" value="AcNei2_N"/>
    <property type="match status" value="1"/>
</dbReference>
<reference evidence="18 19" key="1">
    <citation type="submission" date="2019-01" db="EMBL/GenBank/DDBJ databases">
        <title>Novel species of Cellulomonas.</title>
        <authorList>
            <person name="Liu Q."/>
            <person name="Xin Y.-H."/>
        </authorList>
    </citation>
    <scope>NUCLEOTIDE SEQUENCE [LARGE SCALE GENOMIC DNA]</scope>
    <source>
        <strain evidence="18 19">HLT2-17</strain>
    </source>
</reference>
<keyword evidence="10" id="KW-0456">Lyase</keyword>